<evidence type="ECO:0000259" key="1">
    <source>
        <dbReference type="Pfam" id="PF12697"/>
    </source>
</evidence>
<dbReference type="Gene3D" id="3.40.50.1820">
    <property type="entry name" value="alpha/beta hydrolase"/>
    <property type="match status" value="1"/>
</dbReference>
<keyword evidence="2" id="KW-0378">Hydrolase</keyword>
<dbReference type="PANTHER" id="PTHR43194:SF2">
    <property type="entry name" value="PEROXISOMAL MEMBRANE PROTEIN LPX1"/>
    <property type="match status" value="1"/>
</dbReference>
<protein>
    <submittedName>
        <fullName evidence="2">Alpha/beta fold hydrolase</fullName>
    </submittedName>
</protein>
<accession>A0A850LJQ2</accession>
<dbReference type="RefSeq" id="WP_011048412.1">
    <property type="nucleotide sequence ID" value="NZ_CP076685.1"/>
</dbReference>
<feature type="domain" description="AB hydrolase-1" evidence="1">
    <location>
        <begin position="21"/>
        <end position="251"/>
    </location>
</feature>
<dbReference type="EMBL" id="JABXIY010000042">
    <property type="protein sequence ID" value="NVK98178.1"/>
    <property type="molecule type" value="Genomic_DNA"/>
</dbReference>
<comment type="caution">
    <text evidence="2">The sequence shown here is derived from an EMBL/GenBank/DDBJ whole genome shotgun (WGS) entry which is preliminary data.</text>
</comment>
<dbReference type="InterPro" id="IPR000073">
    <property type="entry name" value="AB_hydrolase_1"/>
</dbReference>
<reference evidence="2 3" key="1">
    <citation type="journal article" date="2020" name="Proc. Natl. Acad. Sci. U.S.A.">
        <title>Ecological drivers of bacterial community assembly in synthetic phycospheres.</title>
        <authorList>
            <person name="Fu H."/>
            <person name="Uchimiya M."/>
            <person name="Gore J."/>
            <person name="Moran M.A."/>
        </authorList>
    </citation>
    <scope>NUCLEOTIDE SEQUENCE [LARGE SCALE GENOMIC DNA]</scope>
    <source>
        <strain evidence="2">HF-Din03</strain>
    </source>
</reference>
<sequence length="268" mass="28951">MPIAPDGSTYEIAGPVDAPCVVLVHGLGLNRACWQWTSPALTDGYRVLSYDLYGHGDSVDPPEPPSLSLFSRQLQGLLDHCGIADAVIVGFSLGGMIARRFAQDCPDRARALALLHSPHQRSAQAQAAILARVEQARDQGPQSTVEAALERWFTEGFRRANPAMMETVRGWVTANRKEVYHRIYRVLAEGIDEITAPVPPLSCPALVITGDEDYGNGPEMTRAIAAEIAGAQALILPGLRHMALAEDPGAINTPLRRFLDSLPKGVTK</sequence>
<evidence type="ECO:0000313" key="2">
    <source>
        <dbReference type="EMBL" id="NVK98178.1"/>
    </source>
</evidence>
<proteinExistence type="predicted"/>
<dbReference type="PRINTS" id="PR00111">
    <property type="entry name" value="ABHYDROLASE"/>
</dbReference>
<evidence type="ECO:0000313" key="3">
    <source>
        <dbReference type="Proteomes" id="UP000565723"/>
    </source>
</evidence>
<dbReference type="GO" id="GO:0016787">
    <property type="term" value="F:hydrolase activity"/>
    <property type="evidence" value="ECO:0007669"/>
    <property type="project" value="UniProtKB-KW"/>
</dbReference>
<gene>
    <name evidence="2" type="ORF">HW564_14735</name>
</gene>
<dbReference type="InterPro" id="IPR050228">
    <property type="entry name" value="Carboxylesterase_BioH"/>
</dbReference>
<dbReference type="PANTHER" id="PTHR43194">
    <property type="entry name" value="HYDROLASE ALPHA/BETA FOLD FAMILY"/>
    <property type="match status" value="1"/>
</dbReference>
<name>A0A850LJQ2_9RHOB</name>
<dbReference type="OMA" id="PRYMNSE"/>
<dbReference type="SUPFAM" id="SSF53474">
    <property type="entry name" value="alpha/beta-Hydrolases"/>
    <property type="match status" value="1"/>
</dbReference>
<dbReference type="AlphaFoldDB" id="A0A850LJQ2"/>
<dbReference type="Pfam" id="PF12697">
    <property type="entry name" value="Abhydrolase_6"/>
    <property type="match status" value="1"/>
</dbReference>
<dbReference type="InterPro" id="IPR029058">
    <property type="entry name" value="AB_hydrolase_fold"/>
</dbReference>
<organism evidence="2 3">
    <name type="scientific">Ruegeria pomeroyi</name>
    <dbReference type="NCBI Taxonomy" id="89184"/>
    <lineage>
        <taxon>Bacteria</taxon>
        <taxon>Pseudomonadati</taxon>
        <taxon>Pseudomonadota</taxon>
        <taxon>Alphaproteobacteria</taxon>
        <taxon>Rhodobacterales</taxon>
        <taxon>Roseobacteraceae</taxon>
        <taxon>Ruegeria</taxon>
    </lineage>
</organism>
<dbReference type="Proteomes" id="UP000565723">
    <property type="component" value="Unassembled WGS sequence"/>
</dbReference>